<feature type="region of interest" description="Disordered" evidence="1">
    <location>
        <begin position="103"/>
        <end position="151"/>
    </location>
</feature>
<evidence type="ECO:0000313" key="3">
    <source>
        <dbReference type="EMBL" id="PKZ68531.1"/>
    </source>
</evidence>
<keyword evidence="2" id="KW-0472">Membrane</keyword>
<name>A0A270AS50_FAUOS</name>
<dbReference type="Gene3D" id="3.30.70.1070">
    <property type="entry name" value="Sporulation related repeat"/>
    <property type="match status" value="1"/>
</dbReference>
<evidence type="ECO:0000256" key="2">
    <source>
        <dbReference type="SAM" id="Phobius"/>
    </source>
</evidence>
<dbReference type="InterPro" id="IPR036680">
    <property type="entry name" value="SPOR-like_sf"/>
</dbReference>
<gene>
    <name evidence="3" type="ORF">CYJ96_07865</name>
</gene>
<dbReference type="EMBL" id="PKJS01000009">
    <property type="protein sequence ID" value="PKZ68531.1"/>
    <property type="molecule type" value="Genomic_DNA"/>
</dbReference>
<dbReference type="RefSeq" id="WP_095356471.1">
    <property type="nucleotide sequence ID" value="NZ_CALTVS010000040.1"/>
</dbReference>
<keyword evidence="2" id="KW-0812">Transmembrane</keyword>
<accession>A0A270AS50</accession>
<proteinExistence type="predicted"/>
<dbReference type="Pfam" id="PF05036">
    <property type="entry name" value="SPOR"/>
    <property type="match status" value="1"/>
</dbReference>
<evidence type="ECO:0000256" key="1">
    <source>
        <dbReference type="SAM" id="MobiDB-lite"/>
    </source>
</evidence>
<keyword evidence="2" id="KW-1133">Transmembrane helix</keyword>
<reference evidence="3 4" key="1">
    <citation type="submission" date="2017-12" db="EMBL/GenBank/DDBJ databases">
        <title>Phylogenetic diversity of female urinary microbiome.</title>
        <authorList>
            <person name="Thomas-White K."/>
            <person name="Wolfe A.J."/>
        </authorList>
    </citation>
    <scope>NUCLEOTIDE SEQUENCE [LARGE SCALE GENOMIC DNA]</scope>
    <source>
        <strain evidence="3 4">UMB0416</strain>
    </source>
</reference>
<dbReference type="PROSITE" id="PS51724">
    <property type="entry name" value="SPOR"/>
    <property type="match status" value="1"/>
</dbReference>
<sequence>MARPKGATPRKAPSTMSFFAAMLVGMILTVGIGLFVYLWNPFNQGKTTSSDEAPMVQPKVQDKPKTNNYEFYDLLKEQQVSAVPDEAAASQPVSAQPDVVLTQADSPSAPKSANVSVVDNPLLSDDNGTKPRASANNSTIDTSSTSDDTSSADAIVIGNEEPTRTYILQINSFDNADDADKRRAEVLMAGVDAQIVKKRLNNDQTVYQVISRPMSSPEMAAQAQRQLQNSRIDSLIVEQRR</sequence>
<dbReference type="GO" id="GO:0042834">
    <property type="term" value="F:peptidoglycan binding"/>
    <property type="evidence" value="ECO:0007669"/>
    <property type="project" value="InterPro"/>
</dbReference>
<organism evidence="3 4">
    <name type="scientific">Faucicola osloensis</name>
    <name type="common">Moraxella osloensis</name>
    <dbReference type="NCBI Taxonomy" id="34062"/>
    <lineage>
        <taxon>Bacteria</taxon>
        <taxon>Pseudomonadati</taxon>
        <taxon>Pseudomonadota</taxon>
        <taxon>Gammaproteobacteria</taxon>
        <taxon>Moraxellales</taxon>
        <taxon>Moraxellaceae</taxon>
        <taxon>Faucicola</taxon>
    </lineage>
</organism>
<dbReference type="InterPro" id="IPR007730">
    <property type="entry name" value="SPOR-like_dom"/>
</dbReference>
<feature type="compositionally biased region" description="Polar residues" evidence="1">
    <location>
        <begin position="103"/>
        <end position="117"/>
    </location>
</feature>
<dbReference type="SUPFAM" id="SSF110997">
    <property type="entry name" value="Sporulation related repeat"/>
    <property type="match status" value="1"/>
</dbReference>
<feature type="transmembrane region" description="Helical" evidence="2">
    <location>
        <begin position="20"/>
        <end position="39"/>
    </location>
</feature>
<feature type="compositionally biased region" description="Low complexity" evidence="1">
    <location>
        <begin position="133"/>
        <end position="151"/>
    </location>
</feature>
<comment type="caution">
    <text evidence="3">The sequence shown here is derived from an EMBL/GenBank/DDBJ whole genome shotgun (WGS) entry which is preliminary data.</text>
</comment>
<evidence type="ECO:0000313" key="4">
    <source>
        <dbReference type="Proteomes" id="UP000234914"/>
    </source>
</evidence>
<protein>
    <submittedName>
        <fullName evidence="3">Sporulation protein</fullName>
    </submittedName>
</protein>
<dbReference type="Proteomes" id="UP000234914">
    <property type="component" value="Unassembled WGS sequence"/>
</dbReference>
<dbReference type="AlphaFoldDB" id="A0A270AS50"/>